<dbReference type="AlphaFoldDB" id="A0AAI9TNV9"/>
<gene>
    <name evidence="1" type="ORF">VN97_g2654</name>
</gene>
<keyword evidence="2" id="KW-1185">Reference proteome</keyword>
<accession>A0AAI9TNV9</accession>
<organism evidence="1 2">
    <name type="scientific">Penicillium thymicola</name>
    <dbReference type="NCBI Taxonomy" id="293382"/>
    <lineage>
        <taxon>Eukaryota</taxon>
        <taxon>Fungi</taxon>
        <taxon>Dikarya</taxon>
        <taxon>Ascomycota</taxon>
        <taxon>Pezizomycotina</taxon>
        <taxon>Eurotiomycetes</taxon>
        <taxon>Eurotiomycetidae</taxon>
        <taxon>Eurotiales</taxon>
        <taxon>Aspergillaceae</taxon>
        <taxon>Penicillium</taxon>
    </lineage>
</organism>
<reference evidence="1" key="2">
    <citation type="journal article" date="2016" name="Fungal Biol.">
        <title>Ochratoxin A production by Penicillium thymicola.</title>
        <authorList>
            <person name="Nguyen H.D.T."/>
            <person name="McMullin D.R."/>
            <person name="Ponomareva E."/>
            <person name="Riley R."/>
            <person name="Pomraning K.R."/>
            <person name="Baker S.E."/>
            <person name="Seifert K.A."/>
        </authorList>
    </citation>
    <scope>NUCLEOTIDE SEQUENCE</scope>
    <source>
        <strain evidence="1">DAOM 180753</strain>
    </source>
</reference>
<comment type="caution">
    <text evidence="1">The sequence shown here is derived from an EMBL/GenBank/DDBJ whole genome shotgun (WGS) entry which is preliminary data.</text>
</comment>
<dbReference type="Proteomes" id="UP001227192">
    <property type="component" value="Unassembled WGS sequence"/>
</dbReference>
<name>A0AAI9TNV9_PENTH</name>
<reference evidence="1" key="1">
    <citation type="submission" date="2015-06" db="EMBL/GenBank/DDBJ databases">
        <authorList>
            <person name="Nguyen H."/>
        </authorList>
    </citation>
    <scope>NUCLEOTIDE SEQUENCE</scope>
    <source>
        <strain evidence="1">DAOM 180753</strain>
    </source>
</reference>
<protein>
    <submittedName>
        <fullName evidence="1">Uncharacterized protein</fullName>
    </submittedName>
</protein>
<evidence type="ECO:0000313" key="2">
    <source>
        <dbReference type="Proteomes" id="UP001227192"/>
    </source>
</evidence>
<sequence>MKTYFIVPHKPKYIFREIVTSKSYKRHPESTSIKAICFFCLQSCVASPKEPPVEIISSQKVYVNHWHKKQVFKTSGYRVILPIQ</sequence>
<evidence type="ECO:0000313" key="1">
    <source>
        <dbReference type="EMBL" id="KAJ9490613.1"/>
    </source>
</evidence>
<proteinExistence type="predicted"/>
<dbReference type="EMBL" id="LACB01000052">
    <property type="protein sequence ID" value="KAJ9490613.1"/>
    <property type="molecule type" value="Genomic_DNA"/>
</dbReference>